<accession>A0ABY3ZTX6</accession>
<dbReference type="PROSITE" id="PS51186">
    <property type="entry name" value="GNAT"/>
    <property type="match status" value="1"/>
</dbReference>
<keyword evidence="3" id="KW-1185">Reference proteome</keyword>
<sequence>MKIKFANCSHLKSIMKLQNLVKENITNKDMLVTLSEDEILENIGNKVLCICEIEDTIVGFRSMHIPKNDYLSKYIPDTQISTHNIIYSDISIVHPDYRGLGLQKKMGEWLFERIPEGYTIIMATVHPDNIASIKDKFHHGMHIIAKDFVYGDKVRYIFLKYRDERRKCGEEIAVHVDDVYKIERLLNEGLIAVDIRDNLLIFTK</sequence>
<dbReference type="Pfam" id="PF00583">
    <property type="entry name" value="Acetyltransf_1"/>
    <property type="match status" value="1"/>
</dbReference>
<dbReference type="InterPro" id="IPR000182">
    <property type="entry name" value="GNAT_dom"/>
</dbReference>
<reference evidence="2" key="1">
    <citation type="submission" date="2022-03" db="EMBL/GenBank/DDBJ databases">
        <authorList>
            <person name="Vrbovska V."/>
            <person name="Kovarovic V."/>
            <person name="Botka T."/>
            <person name="Pantucek R."/>
        </authorList>
    </citation>
    <scope>NUCLEOTIDE SEQUENCE</scope>
    <source>
        <strain evidence="2">CCM 2609</strain>
    </source>
</reference>
<dbReference type="SUPFAM" id="SSF55729">
    <property type="entry name" value="Acyl-CoA N-acyltransferases (Nat)"/>
    <property type="match status" value="1"/>
</dbReference>
<protein>
    <submittedName>
        <fullName evidence="2">GNAT family N-acetyltransferase</fullName>
    </submittedName>
</protein>
<dbReference type="Proteomes" id="UP000830343">
    <property type="component" value="Chromosome"/>
</dbReference>
<dbReference type="RefSeq" id="WP_243365703.1">
    <property type="nucleotide sequence ID" value="NZ_CP094348.1"/>
</dbReference>
<evidence type="ECO:0000259" key="1">
    <source>
        <dbReference type="PROSITE" id="PS51186"/>
    </source>
</evidence>
<feature type="domain" description="N-acetyltransferase" evidence="1">
    <location>
        <begin position="3"/>
        <end position="163"/>
    </location>
</feature>
<evidence type="ECO:0000313" key="3">
    <source>
        <dbReference type="Proteomes" id="UP000830343"/>
    </source>
</evidence>
<organism evidence="2 3">
    <name type="scientific">Macrococcus armenti</name>
    <dbReference type="NCBI Taxonomy" id="2875764"/>
    <lineage>
        <taxon>Bacteria</taxon>
        <taxon>Bacillati</taxon>
        <taxon>Bacillota</taxon>
        <taxon>Bacilli</taxon>
        <taxon>Bacillales</taxon>
        <taxon>Staphylococcaceae</taxon>
        <taxon>Macrococcus</taxon>
    </lineage>
</organism>
<proteinExistence type="predicted"/>
<evidence type="ECO:0000313" key="2">
    <source>
        <dbReference type="EMBL" id="UOB20335.1"/>
    </source>
</evidence>
<reference evidence="2" key="2">
    <citation type="submission" date="2022-04" db="EMBL/GenBank/DDBJ databases">
        <title>Antimicrobial genetic elements in methicillin-resistant Macrococcus armenti.</title>
        <authorList>
            <person name="Keller J.E."/>
            <person name="Schwendener S."/>
            <person name="Pantucek R."/>
            <person name="Perreten V."/>
        </authorList>
    </citation>
    <scope>NUCLEOTIDE SEQUENCE</scope>
    <source>
        <strain evidence="2">CCM 2609</strain>
    </source>
</reference>
<gene>
    <name evidence="2" type="ORF">MRZ06_10160</name>
</gene>
<dbReference type="Gene3D" id="3.40.630.30">
    <property type="match status" value="1"/>
</dbReference>
<dbReference type="InterPro" id="IPR016181">
    <property type="entry name" value="Acyl_CoA_acyltransferase"/>
</dbReference>
<dbReference type="EMBL" id="CP094348">
    <property type="protein sequence ID" value="UOB20335.1"/>
    <property type="molecule type" value="Genomic_DNA"/>
</dbReference>
<name>A0ABY3ZTX6_9STAP</name>